<accession>A0AA97FJ82</accession>
<dbReference type="RefSeq" id="WP_317140176.1">
    <property type="nucleotide sequence ID" value="NZ_CP118157.1"/>
</dbReference>
<dbReference type="SUPFAM" id="SSF144064">
    <property type="entry name" value="Heme iron utilization protein-like"/>
    <property type="match status" value="1"/>
</dbReference>
<reference evidence="2 3" key="1">
    <citation type="submission" date="2023-02" db="EMBL/GenBank/DDBJ databases">
        <title>Microbacterium betulae sp. nov., isolated from birch wood.</title>
        <authorList>
            <person name="Pasciak M."/>
            <person name="Pawlik K.J."/>
            <person name="Martynowski D."/>
            <person name="Laczmanski L."/>
            <person name="Ciekot J."/>
            <person name="Szponar B."/>
            <person name="Wojcik-Fatla A."/>
            <person name="Mackiewicz B."/>
            <person name="Farian E."/>
            <person name="Cholewa G."/>
            <person name="Cholewa A."/>
            <person name="Dutkiewicz J."/>
        </authorList>
    </citation>
    <scope>NUCLEOTIDE SEQUENCE [LARGE SCALE GENOMIC DNA]</scope>
    <source>
        <strain evidence="2 3">AB</strain>
    </source>
</reference>
<evidence type="ECO:0000313" key="3">
    <source>
        <dbReference type="Proteomes" id="UP001305498"/>
    </source>
</evidence>
<dbReference type="AlphaFoldDB" id="A0AA97FJ82"/>
<dbReference type="Gene3D" id="3.40.1570.10">
    <property type="entry name" value="HemS/ChuS/ChuX like domains"/>
    <property type="match status" value="1"/>
</dbReference>
<keyword evidence="3" id="KW-1185">Reference proteome</keyword>
<organism evidence="2 3">
    <name type="scientific">Microbacterium betulae</name>
    <dbReference type="NCBI Taxonomy" id="2981139"/>
    <lineage>
        <taxon>Bacteria</taxon>
        <taxon>Bacillati</taxon>
        <taxon>Actinomycetota</taxon>
        <taxon>Actinomycetes</taxon>
        <taxon>Micrococcales</taxon>
        <taxon>Microbacteriaceae</taxon>
        <taxon>Microbacterium</taxon>
    </lineage>
</organism>
<name>A0AA97FJ82_9MICO</name>
<evidence type="ECO:0000259" key="1">
    <source>
        <dbReference type="Pfam" id="PF05171"/>
    </source>
</evidence>
<gene>
    <name evidence="2" type="ORF">N8K70_03225</name>
</gene>
<dbReference type="KEGG" id="mbet:N8K70_03225"/>
<proteinExistence type="predicted"/>
<protein>
    <recommendedName>
        <fullName evidence="1">Haemin-degrading HemS/ChuX domain-containing protein</fullName>
    </recommendedName>
</protein>
<dbReference type="InterPro" id="IPR007845">
    <property type="entry name" value="HemS/ChuX_dom"/>
</dbReference>
<feature type="domain" description="Haemin-degrading HemS/ChuX" evidence="1">
    <location>
        <begin position="139"/>
        <end position="267"/>
    </location>
</feature>
<evidence type="ECO:0000313" key="2">
    <source>
        <dbReference type="EMBL" id="WOF23704.1"/>
    </source>
</evidence>
<dbReference type="Pfam" id="PF05171">
    <property type="entry name" value="HemS"/>
    <property type="match status" value="1"/>
</dbReference>
<dbReference type="EMBL" id="CP118157">
    <property type="protein sequence ID" value="WOF23704.1"/>
    <property type="molecule type" value="Genomic_DNA"/>
</dbReference>
<dbReference type="GO" id="GO:0006826">
    <property type="term" value="P:iron ion transport"/>
    <property type="evidence" value="ECO:0007669"/>
    <property type="project" value="InterPro"/>
</dbReference>
<dbReference type="InterPro" id="IPR053733">
    <property type="entry name" value="Heme_Transport_Util_sf"/>
</dbReference>
<sequence length="273" mass="29112">MLPALPLLEYALAVTGGYAAVMAQTGRFATPTEPGQALVAPHGRIALRVDPERLRAGVVDRGRGERMLQFVDRRDDVVHRVRALSPTDTLVFDGLARPEGKLGAEAPRDALPPVRTPWHEADQLAQLDGILADGGVMRRQRLVDLYEGEVRSVELGVLPIVLDHLCATQLPVSAAVFSGGVVQLADGVVQLVSSSDEGRLGTVLGQCTIDVDLALVHESVLVRSHGPHGQTSAIELYDAHGRTVAMFTQLGIVGAEAHAAWEDLADSLPVASW</sequence>
<dbReference type="Proteomes" id="UP001305498">
    <property type="component" value="Chromosome"/>
</dbReference>